<protein>
    <recommendedName>
        <fullName evidence="9">8-amino-7-oxononanoate synthase</fullName>
        <shortName evidence="9">AONS</shortName>
        <ecNumber evidence="9">2.3.1.47</ecNumber>
    </recommendedName>
    <alternativeName>
        <fullName evidence="9">7-keto-8-amino-pelargonic acid synthase</fullName>
        <shortName evidence="9">7-KAP synthase</shortName>
        <shortName evidence="9">KAPA synthase</shortName>
    </alternativeName>
    <alternativeName>
        <fullName evidence="9">8-amino-7-ketopelargonate synthase</fullName>
    </alternativeName>
</protein>
<dbReference type="InterPro" id="IPR022834">
    <property type="entry name" value="AONS_Proteobacteria"/>
</dbReference>
<dbReference type="Pfam" id="PF00155">
    <property type="entry name" value="Aminotran_1_2"/>
    <property type="match status" value="1"/>
</dbReference>
<dbReference type="GO" id="GO:0008710">
    <property type="term" value="F:8-amino-7-oxononanoate synthase activity"/>
    <property type="evidence" value="ECO:0007669"/>
    <property type="project" value="UniProtKB-UniRule"/>
</dbReference>
<evidence type="ECO:0000259" key="11">
    <source>
        <dbReference type="Pfam" id="PF00155"/>
    </source>
</evidence>
<evidence type="ECO:0000256" key="10">
    <source>
        <dbReference type="PIRSR" id="PIRSR604723-51"/>
    </source>
</evidence>
<dbReference type="OrthoDB" id="9807157at2"/>
<dbReference type="InterPro" id="IPR004839">
    <property type="entry name" value="Aminotransferase_I/II_large"/>
</dbReference>
<dbReference type="EMBL" id="CP015249">
    <property type="protein sequence ID" value="ANB19638.1"/>
    <property type="molecule type" value="Genomic_DNA"/>
</dbReference>
<comment type="function">
    <text evidence="9">Catalyzes the decarboxylative condensation of pimeloyl-[acyl-carrier protein] and L-alanine to produce 8-amino-7-oxononanoate (AON), [acyl-carrier protein], and carbon dioxide.</text>
</comment>
<comment type="similarity">
    <text evidence="3 9">Belongs to the class-II pyridoxal-phosphate-dependent aminotransferase family. BioF subfamily.</text>
</comment>
<feature type="domain" description="Aminotransferase class I/classII large" evidence="11">
    <location>
        <begin position="44"/>
        <end position="384"/>
    </location>
</feature>
<dbReference type="PATRIC" id="fig|1300342.3.peg.3569"/>
<dbReference type="InterPro" id="IPR015421">
    <property type="entry name" value="PyrdxlP-dep_Trfase_major"/>
</dbReference>
<dbReference type="PROSITE" id="PS00599">
    <property type="entry name" value="AA_TRANSFER_CLASS_2"/>
    <property type="match status" value="1"/>
</dbReference>
<feature type="binding site" evidence="9">
    <location>
        <position position="24"/>
    </location>
    <ligand>
        <name>substrate</name>
    </ligand>
</feature>
<accession>A0A160DY06</accession>
<keyword evidence="13" id="KW-1185">Reference proteome</keyword>
<dbReference type="InterPro" id="IPR001917">
    <property type="entry name" value="Aminotrans_II_pyridoxalP_BS"/>
</dbReference>
<evidence type="ECO:0000256" key="3">
    <source>
        <dbReference type="ARBA" id="ARBA00010008"/>
    </source>
</evidence>
<dbReference type="PANTHER" id="PTHR13693:SF100">
    <property type="entry name" value="8-AMINO-7-OXONONANOATE SYNTHASE"/>
    <property type="match status" value="1"/>
</dbReference>
<comment type="pathway">
    <text evidence="2 9">Cofactor biosynthesis; biotin biosynthesis.</text>
</comment>
<feature type="binding site" evidence="9">
    <location>
        <position position="239"/>
    </location>
    <ligand>
        <name>pyridoxal 5'-phosphate</name>
        <dbReference type="ChEBI" id="CHEBI:597326"/>
    </ligand>
</feature>
<name>A0A160DY06_9GAMM</name>
<dbReference type="InterPro" id="IPR050087">
    <property type="entry name" value="AON_synthase_class-II"/>
</dbReference>
<dbReference type="Gene3D" id="3.40.640.10">
    <property type="entry name" value="Type I PLP-dependent aspartate aminotransferase-like (Major domain)"/>
    <property type="match status" value="1"/>
</dbReference>
<dbReference type="NCBIfam" id="TIGR00858">
    <property type="entry name" value="bioF"/>
    <property type="match status" value="1"/>
</dbReference>
<dbReference type="InterPro" id="IPR004723">
    <property type="entry name" value="AONS_Archaea/Proteobacteria"/>
</dbReference>
<dbReference type="GO" id="GO:0030170">
    <property type="term" value="F:pyridoxal phosphate binding"/>
    <property type="evidence" value="ECO:0007669"/>
    <property type="project" value="UniProtKB-UniRule"/>
</dbReference>
<reference evidence="12 13" key="1">
    <citation type="submission" date="2016-04" db="EMBL/GenBank/DDBJ databases">
        <title>Complete genome sequence of Dokdonella koreensis DS-123T.</title>
        <authorList>
            <person name="Kim J.F."/>
            <person name="Lee H."/>
            <person name="Kwak M.-J."/>
        </authorList>
    </citation>
    <scope>NUCLEOTIDE SEQUENCE [LARGE SCALE GENOMIC DNA]</scope>
    <source>
        <strain evidence="12 13">DS-123</strain>
    </source>
</reference>
<evidence type="ECO:0000256" key="6">
    <source>
        <dbReference type="ARBA" id="ARBA00022756"/>
    </source>
</evidence>
<dbReference type="Proteomes" id="UP000076830">
    <property type="component" value="Chromosome"/>
</dbReference>
<dbReference type="KEGG" id="dko:I596_3650"/>
<evidence type="ECO:0000256" key="1">
    <source>
        <dbReference type="ARBA" id="ARBA00001933"/>
    </source>
</evidence>
<evidence type="ECO:0000256" key="8">
    <source>
        <dbReference type="ARBA" id="ARBA00047715"/>
    </source>
</evidence>
<sequence>MSRPDLLARLAAAQADRAQAALLRRLRTVDAVDGTDIVVAGRRLTGFASNDYLGLAGHPELVEALATAARRWGVGAGAAHLLGGHREEHAALEEALARWTGRARALLFSTGYMANLGVLQAVLARGDLCVQDKLNHACLIDGAHLAGAVLRRYPHADVAAAQRQLDTAPAAPALVASDGVFSMDGDVAPLPALADLCRTHGASLMIDDAHGLGVLGPEGAGSLAEAGLDEAAAPILMATLGKALGVAGAFVAGPAALIEGLVQFARPHVYTTAMPPALAAATRVAVRLAREESWRRQHLAALIAQFRLGAAQRGLALAASRTPIQPVLVGASDAALAAAQALEAAGFFVPAIRPPTVPAGSARLRVTLSAAHRQSDVERLLDALARVLR</sequence>
<feature type="binding site" evidence="9">
    <location>
        <begin position="111"/>
        <end position="112"/>
    </location>
    <ligand>
        <name>pyridoxal 5'-phosphate</name>
        <dbReference type="ChEBI" id="CHEBI:597326"/>
    </ligand>
</feature>
<dbReference type="PANTHER" id="PTHR13693">
    <property type="entry name" value="CLASS II AMINOTRANSFERASE/8-AMINO-7-OXONONANOATE SYNTHASE"/>
    <property type="match status" value="1"/>
</dbReference>
<organism evidence="12 13">
    <name type="scientific">Dokdonella koreensis DS-123</name>
    <dbReference type="NCBI Taxonomy" id="1300342"/>
    <lineage>
        <taxon>Bacteria</taxon>
        <taxon>Pseudomonadati</taxon>
        <taxon>Pseudomonadota</taxon>
        <taxon>Gammaproteobacteria</taxon>
        <taxon>Lysobacterales</taxon>
        <taxon>Rhodanobacteraceae</taxon>
        <taxon>Dokdonella</taxon>
    </lineage>
</organism>
<comment type="catalytic activity">
    <reaction evidence="8 9">
        <text>6-carboxyhexanoyl-[ACP] + L-alanine + H(+) = (8S)-8-amino-7-oxononanoate + holo-[ACP] + CO2</text>
        <dbReference type="Rhea" id="RHEA:42288"/>
        <dbReference type="Rhea" id="RHEA-COMP:9685"/>
        <dbReference type="Rhea" id="RHEA-COMP:9955"/>
        <dbReference type="ChEBI" id="CHEBI:15378"/>
        <dbReference type="ChEBI" id="CHEBI:16526"/>
        <dbReference type="ChEBI" id="CHEBI:57972"/>
        <dbReference type="ChEBI" id="CHEBI:64479"/>
        <dbReference type="ChEBI" id="CHEBI:78846"/>
        <dbReference type="ChEBI" id="CHEBI:149468"/>
        <dbReference type="EC" id="2.3.1.47"/>
    </reaction>
</comment>
<keyword evidence="7 9" id="KW-0663">Pyridoxal phosphate</keyword>
<proteinExistence type="inferred from homology"/>
<dbReference type="EC" id="2.3.1.47" evidence="9"/>
<keyword evidence="6 9" id="KW-0093">Biotin biosynthesis</keyword>
<feature type="binding site" evidence="9">
    <location>
        <position position="182"/>
    </location>
    <ligand>
        <name>pyridoxal 5'-phosphate</name>
        <dbReference type="ChEBI" id="CHEBI:597326"/>
    </ligand>
</feature>
<keyword evidence="5 9" id="KW-0808">Transferase</keyword>
<dbReference type="AlphaFoldDB" id="A0A160DY06"/>
<dbReference type="InterPro" id="IPR015422">
    <property type="entry name" value="PyrdxlP-dep_Trfase_small"/>
</dbReference>
<dbReference type="HAMAP" id="MF_01693">
    <property type="entry name" value="BioF_aminotrans_2"/>
    <property type="match status" value="1"/>
</dbReference>
<dbReference type="STRING" id="1300342.I596_3650"/>
<dbReference type="Gene3D" id="3.90.1150.10">
    <property type="entry name" value="Aspartate Aminotransferase, domain 1"/>
    <property type="match status" value="1"/>
</dbReference>
<dbReference type="InterPro" id="IPR015424">
    <property type="entry name" value="PyrdxlP-dep_Trfase"/>
</dbReference>
<evidence type="ECO:0000313" key="12">
    <source>
        <dbReference type="EMBL" id="ANB19638.1"/>
    </source>
</evidence>
<dbReference type="SUPFAM" id="SSF53383">
    <property type="entry name" value="PLP-dependent transferases"/>
    <property type="match status" value="1"/>
</dbReference>
<feature type="binding site" evidence="9">
    <location>
        <position position="356"/>
    </location>
    <ligand>
        <name>substrate</name>
    </ligand>
</feature>
<evidence type="ECO:0000313" key="13">
    <source>
        <dbReference type="Proteomes" id="UP000076830"/>
    </source>
</evidence>
<evidence type="ECO:0000256" key="9">
    <source>
        <dbReference type="HAMAP-Rule" id="MF_01693"/>
    </source>
</evidence>
<dbReference type="GO" id="GO:0009102">
    <property type="term" value="P:biotin biosynthetic process"/>
    <property type="evidence" value="ECO:0007669"/>
    <property type="project" value="UniProtKB-UniRule"/>
</dbReference>
<feature type="modified residue" description="N6-(pyridoxal phosphate)lysine" evidence="9 10">
    <location>
        <position position="242"/>
    </location>
</feature>
<comment type="subunit">
    <text evidence="4 9">Homodimer.</text>
</comment>
<evidence type="ECO:0000256" key="2">
    <source>
        <dbReference type="ARBA" id="ARBA00004746"/>
    </source>
</evidence>
<evidence type="ECO:0000256" key="5">
    <source>
        <dbReference type="ARBA" id="ARBA00022679"/>
    </source>
</evidence>
<gene>
    <name evidence="9" type="primary">bioF</name>
    <name evidence="12" type="ORF">I596_3650</name>
</gene>
<evidence type="ECO:0000256" key="7">
    <source>
        <dbReference type="ARBA" id="ARBA00022898"/>
    </source>
</evidence>
<feature type="binding site" evidence="9">
    <location>
        <position position="136"/>
    </location>
    <ligand>
        <name>substrate</name>
    </ligand>
</feature>
<evidence type="ECO:0000256" key="4">
    <source>
        <dbReference type="ARBA" id="ARBA00011738"/>
    </source>
</evidence>
<dbReference type="RefSeq" id="WP_067650735.1">
    <property type="nucleotide sequence ID" value="NZ_CP015249.1"/>
</dbReference>
<comment type="cofactor">
    <cofactor evidence="1 9 10">
        <name>pyridoxal 5'-phosphate</name>
        <dbReference type="ChEBI" id="CHEBI:597326"/>
    </cofactor>
</comment>
<dbReference type="UniPathway" id="UPA00078"/>
<feature type="binding site" evidence="9">
    <location>
        <position position="210"/>
    </location>
    <ligand>
        <name>pyridoxal 5'-phosphate</name>
        <dbReference type="ChEBI" id="CHEBI:597326"/>
    </ligand>
</feature>